<name>A0A5B2VPT2_9HYPH</name>
<dbReference type="EMBL" id="VUOA01000009">
    <property type="protein sequence ID" value="KAA2241131.1"/>
    <property type="molecule type" value="Genomic_DNA"/>
</dbReference>
<protein>
    <submittedName>
        <fullName evidence="1">Uncharacterized protein</fullName>
    </submittedName>
</protein>
<dbReference type="Proteomes" id="UP000323142">
    <property type="component" value="Unassembled WGS sequence"/>
</dbReference>
<dbReference type="OrthoDB" id="5918420at2"/>
<proteinExistence type="predicted"/>
<accession>A0A5B2VPT2</accession>
<sequence length="64" mass="7037">MLLGDLLSCTPLARGTGPHAWGASPTEQVRRNLYDEGDARDGMVGWAWPHCPDIHPYGRARPPL</sequence>
<keyword evidence="2" id="KW-1185">Reference proteome</keyword>
<organism evidence="1 2">
    <name type="scientific">Salinarimonas soli</name>
    <dbReference type="NCBI Taxonomy" id="1638099"/>
    <lineage>
        <taxon>Bacteria</taxon>
        <taxon>Pseudomonadati</taxon>
        <taxon>Pseudomonadota</taxon>
        <taxon>Alphaproteobacteria</taxon>
        <taxon>Hyphomicrobiales</taxon>
        <taxon>Salinarimonadaceae</taxon>
        <taxon>Salinarimonas</taxon>
    </lineage>
</organism>
<dbReference type="InterPro" id="IPR010871">
    <property type="entry name" value="DUF1502"/>
</dbReference>
<dbReference type="AlphaFoldDB" id="A0A5B2VPT2"/>
<gene>
    <name evidence="1" type="ORF">F0L46_04860</name>
</gene>
<evidence type="ECO:0000313" key="1">
    <source>
        <dbReference type="EMBL" id="KAA2241131.1"/>
    </source>
</evidence>
<dbReference type="Pfam" id="PF07397">
    <property type="entry name" value="DUF1502"/>
    <property type="match status" value="1"/>
</dbReference>
<reference evidence="1 2" key="1">
    <citation type="submission" date="2019-09" db="EMBL/GenBank/DDBJ databases">
        <title>Salinarimonas rosea gen. nov., sp. nov., a new member of the a-2 subgroup of the Proteobacteria.</title>
        <authorList>
            <person name="Liu J."/>
        </authorList>
    </citation>
    <scope>NUCLEOTIDE SEQUENCE [LARGE SCALE GENOMIC DNA]</scope>
    <source>
        <strain evidence="1 2">BN140002</strain>
    </source>
</reference>
<evidence type="ECO:0000313" key="2">
    <source>
        <dbReference type="Proteomes" id="UP000323142"/>
    </source>
</evidence>
<reference evidence="1 2" key="2">
    <citation type="submission" date="2019-09" db="EMBL/GenBank/DDBJ databases">
        <authorList>
            <person name="Jin C."/>
        </authorList>
    </citation>
    <scope>NUCLEOTIDE SEQUENCE [LARGE SCALE GENOMIC DNA]</scope>
    <source>
        <strain evidence="1 2">BN140002</strain>
    </source>
</reference>
<comment type="caution">
    <text evidence="1">The sequence shown here is derived from an EMBL/GenBank/DDBJ whole genome shotgun (WGS) entry which is preliminary data.</text>
</comment>